<feature type="compositionally biased region" description="Low complexity" evidence="1">
    <location>
        <begin position="1"/>
        <end position="17"/>
    </location>
</feature>
<protein>
    <submittedName>
        <fullName evidence="2">Uncharacterized protein</fullName>
    </submittedName>
</protein>
<evidence type="ECO:0000313" key="3">
    <source>
        <dbReference type="Proteomes" id="UP000331127"/>
    </source>
</evidence>
<feature type="region of interest" description="Disordered" evidence="1">
    <location>
        <begin position="1"/>
        <end position="32"/>
    </location>
</feature>
<dbReference type="EMBL" id="BLAE01000099">
    <property type="protein sequence ID" value="GES16365.1"/>
    <property type="molecule type" value="Genomic_DNA"/>
</dbReference>
<name>A0A5M3X3P0_9ACTN</name>
<reference evidence="2 3" key="1">
    <citation type="submission" date="2019-10" db="EMBL/GenBank/DDBJ databases">
        <title>Whole genome shotgun sequence of Acrocarpospora macrocephala NBRC 16266.</title>
        <authorList>
            <person name="Ichikawa N."/>
            <person name="Kimura A."/>
            <person name="Kitahashi Y."/>
            <person name="Komaki H."/>
            <person name="Oguchi A."/>
        </authorList>
    </citation>
    <scope>NUCLEOTIDE SEQUENCE [LARGE SCALE GENOMIC DNA]</scope>
    <source>
        <strain evidence="2 3">NBRC 16266</strain>
    </source>
</reference>
<comment type="caution">
    <text evidence="2">The sequence shown here is derived from an EMBL/GenBank/DDBJ whole genome shotgun (WGS) entry which is preliminary data.</text>
</comment>
<dbReference type="Proteomes" id="UP000331127">
    <property type="component" value="Unassembled WGS sequence"/>
</dbReference>
<keyword evidence="3" id="KW-1185">Reference proteome</keyword>
<accession>A0A5M3X3P0</accession>
<evidence type="ECO:0000313" key="2">
    <source>
        <dbReference type="EMBL" id="GES16365.1"/>
    </source>
</evidence>
<gene>
    <name evidence="2" type="ORF">Amac_099630</name>
</gene>
<sequence>MRAAAGGEEAGAGTAEGLDAWPKMRNMTKPPISRTAATGAIVKTMAEVTLLGGGGCCGWWPYGCRV</sequence>
<dbReference type="AlphaFoldDB" id="A0A5M3X3P0"/>
<proteinExistence type="predicted"/>
<organism evidence="2 3">
    <name type="scientific">Acrocarpospora macrocephala</name>
    <dbReference type="NCBI Taxonomy" id="150177"/>
    <lineage>
        <taxon>Bacteria</taxon>
        <taxon>Bacillati</taxon>
        <taxon>Actinomycetota</taxon>
        <taxon>Actinomycetes</taxon>
        <taxon>Streptosporangiales</taxon>
        <taxon>Streptosporangiaceae</taxon>
        <taxon>Acrocarpospora</taxon>
    </lineage>
</organism>
<evidence type="ECO:0000256" key="1">
    <source>
        <dbReference type="SAM" id="MobiDB-lite"/>
    </source>
</evidence>